<gene>
    <name evidence="2" type="ORF">SHKM778_94850</name>
</gene>
<keyword evidence="2" id="KW-0614">Plasmid</keyword>
<evidence type="ECO:0000256" key="1">
    <source>
        <dbReference type="SAM" id="MobiDB-lite"/>
    </source>
</evidence>
<proteinExistence type="predicted"/>
<dbReference type="EMBL" id="AP035769">
    <property type="protein sequence ID" value="BFO23097.1"/>
    <property type="molecule type" value="Genomic_DNA"/>
</dbReference>
<name>A0AAT9I0Q0_9ACTN</name>
<feature type="compositionally biased region" description="Basic and acidic residues" evidence="1">
    <location>
        <begin position="101"/>
        <end position="130"/>
    </location>
</feature>
<evidence type="ECO:0000313" key="2">
    <source>
        <dbReference type="EMBL" id="BFO23097.1"/>
    </source>
</evidence>
<geneLocation type="plasmid" evidence="2">
    <name>pKM77-8_1</name>
</geneLocation>
<reference evidence="2" key="2">
    <citation type="submission" date="2024-07" db="EMBL/GenBank/DDBJ databases">
        <title>Streptomyces haneummycinica sp. nov., a new antibiotic-producing actinobacterium isolated from marine sediment.</title>
        <authorList>
            <person name="Uemura M."/>
            <person name="Hamada M."/>
            <person name="Hirano S."/>
            <person name="Kobayashi K."/>
            <person name="Ohshiro T."/>
            <person name="Kobayashi T."/>
            <person name="Terahara T."/>
        </authorList>
    </citation>
    <scope>NUCLEOTIDE SEQUENCE</scope>
    <source>
        <strain evidence="2">KM77-8</strain>
        <plasmid evidence="2">pKM77-8_1</plasmid>
    </source>
</reference>
<reference evidence="2" key="1">
    <citation type="submission" date="2024-06" db="EMBL/GenBank/DDBJ databases">
        <authorList>
            <consortium name="consrtm"/>
            <person name="Uemura M."/>
            <person name="Terahara T."/>
        </authorList>
    </citation>
    <scope>NUCLEOTIDE SEQUENCE</scope>
    <source>
        <strain evidence="2">KM77-8</strain>
        <plasmid evidence="2">pKM77-8_1</plasmid>
    </source>
</reference>
<accession>A0AAT9I0Q0</accession>
<feature type="region of interest" description="Disordered" evidence="1">
    <location>
        <begin position="101"/>
        <end position="131"/>
    </location>
</feature>
<dbReference type="AlphaFoldDB" id="A0AAT9I0Q0"/>
<sequence>MSGFTRDTKHYGDKLVYEALGTKWRRYHDGHCGCGLNWVTEHAEPAGFTVVRAGSGWVALTGPGLTEGVDESALTANALWEAVTGKPGEGWVETVRVMDRSEAAEKKRKAENDAAYADRRERAAQSKKDPATPAQLKYLSTLVARAGRERFDTAFNKAVKGTGVAPRGAEEKTQAALGRLTKVAARKLITALVGP</sequence>
<organism evidence="2">
    <name type="scientific">Streptomyces haneummycinicus</name>
    <dbReference type="NCBI Taxonomy" id="3074435"/>
    <lineage>
        <taxon>Bacteria</taxon>
        <taxon>Bacillati</taxon>
        <taxon>Actinomycetota</taxon>
        <taxon>Actinomycetes</taxon>
        <taxon>Kitasatosporales</taxon>
        <taxon>Streptomycetaceae</taxon>
        <taxon>Streptomyces</taxon>
    </lineage>
</organism>
<protein>
    <submittedName>
        <fullName evidence="2">Uncharacterized protein</fullName>
    </submittedName>
</protein>